<evidence type="ECO:0000313" key="3">
    <source>
        <dbReference type="EMBL" id="UOQ50212.1"/>
    </source>
</evidence>
<dbReference type="Proteomes" id="UP000831782">
    <property type="component" value="Chromosome"/>
</dbReference>
<dbReference type="PANTHER" id="PTHR43833:SF7">
    <property type="entry name" value="KTR SYSTEM POTASSIUM UPTAKE PROTEIN C"/>
    <property type="match status" value="1"/>
</dbReference>
<dbReference type="PANTHER" id="PTHR43833">
    <property type="entry name" value="POTASSIUM CHANNEL PROTEIN 2-RELATED-RELATED"/>
    <property type="match status" value="1"/>
</dbReference>
<dbReference type="InterPro" id="IPR036721">
    <property type="entry name" value="RCK_C_sf"/>
</dbReference>
<dbReference type="SUPFAM" id="SSF116726">
    <property type="entry name" value="TrkA C-terminal domain-like"/>
    <property type="match status" value="1"/>
</dbReference>
<dbReference type="EMBL" id="CP095072">
    <property type="protein sequence ID" value="UOQ50212.1"/>
    <property type="molecule type" value="Genomic_DNA"/>
</dbReference>
<protein>
    <submittedName>
        <fullName evidence="3">TrkA family potassium uptake protein</fullName>
    </submittedName>
</protein>
<accession>A0ABY4F0M0</accession>
<dbReference type="PROSITE" id="PS51202">
    <property type="entry name" value="RCK_C"/>
    <property type="match status" value="1"/>
</dbReference>
<dbReference type="InterPro" id="IPR006037">
    <property type="entry name" value="RCK_C"/>
</dbReference>
<evidence type="ECO:0000259" key="1">
    <source>
        <dbReference type="PROSITE" id="PS51201"/>
    </source>
</evidence>
<dbReference type="Gene3D" id="3.40.50.720">
    <property type="entry name" value="NAD(P)-binding Rossmann-like Domain"/>
    <property type="match status" value="1"/>
</dbReference>
<keyword evidence="4" id="KW-1185">Reference proteome</keyword>
<dbReference type="InterPro" id="IPR036291">
    <property type="entry name" value="NAD(P)-bd_dom_sf"/>
</dbReference>
<name>A0ABY4F0M0_9BACI</name>
<dbReference type="InterPro" id="IPR003148">
    <property type="entry name" value="RCK_N"/>
</dbReference>
<proteinExistence type="predicted"/>
<sequence>MKKHYAVFGLGQFGGSLVKSFSSMNNVEVLAVDINPAKVDEYSKIATHSVRSNGIDENSLKEIGVRNVDHAFVSFGENIEASILTSLLLKEMGIPKVWAKAQNNYHHKVLSKIGVDRVMHPEREMARRIAQHVTNDNMIDFIELSKDHSIVEILAFDRLYNKSLTDLDIRDKYGCNIIGIQRNDETIISPSADETIYKNDVLIIIGRNKDIERFEKHRRQK</sequence>
<evidence type="ECO:0000259" key="2">
    <source>
        <dbReference type="PROSITE" id="PS51202"/>
    </source>
</evidence>
<feature type="domain" description="RCK C-terminal" evidence="2">
    <location>
        <begin position="136"/>
        <end position="220"/>
    </location>
</feature>
<evidence type="ECO:0000313" key="4">
    <source>
        <dbReference type="Proteomes" id="UP000831782"/>
    </source>
</evidence>
<gene>
    <name evidence="3" type="ORF">MUN88_09215</name>
</gene>
<dbReference type="RefSeq" id="WP_244723583.1">
    <property type="nucleotide sequence ID" value="NZ_CP095072.1"/>
</dbReference>
<dbReference type="Pfam" id="PF02080">
    <property type="entry name" value="TrkA_C"/>
    <property type="match status" value="1"/>
</dbReference>
<dbReference type="PROSITE" id="PS51201">
    <property type="entry name" value="RCK_N"/>
    <property type="match status" value="1"/>
</dbReference>
<dbReference type="SUPFAM" id="SSF51735">
    <property type="entry name" value="NAD(P)-binding Rossmann-fold domains"/>
    <property type="match status" value="1"/>
</dbReference>
<reference evidence="3 4" key="1">
    <citation type="submission" date="2022-04" db="EMBL/GenBank/DDBJ databases">
        <title>Gracilibacillus sp. isolated from saltern.</title>
        <authorList>
            <person name="Won M."/>
            <person name="Lee C.-M."/>
            <person name="Woen H.-Y."/>
            <person name="Kwon S.-W."/>
        </authorList>
    </citation>
    <scope>NUCLEOTIDE SEQUENCE [LARGE SCALE GENOMIC DNA]</scope>
    <source>
        <strain evidence="3 4">SSWR10-1</strain>
    </source>
</reference>
<feature type="domain" description="RCK N-terminal" evidence="1">
    <location>
        <begin position="2"/>
        <end position="119"/>
    </location>
</feature>
<dbReference type="Pfam" id="PF02254">
    <property type="entry name" value="TrkA_N"/>
    <property type="match status" value="1"/>
</dbReference>
<dbReference type="InterPro" id="IPR050721">
    <property type="entry name" value="Trk_Ktr_HKT_K-transport"/>
</dbReference>
<dbReference type="Gene3D" id="3.30.70.1450">
    <property type="entry name" value="Regulator of K+ conductance, C-terminal domain"/>
    <property type="match status" value="1"/>
</dbReference>
<organism evidence="3 4">
    <name type="scientific">Gracilibacillus caseinilyticus</name>
    <dbReference type="NCBI Taxonomy" id="2932256"/>
    <lineage>
        <taxon>Bacteria</taxon>
        <taxon>Bacillati</taxon>
        <taxon>Bacillota</taxon>
        <taxon>Bacilli</taxon>
        <taxon>Bacillales</taxon>
        <taxon>Bacillaceae</taxon>
        <taxon>Gracilibacillus</taxon>
    </lineage>
</organism>